<evidence type="ECO:0000313" key="3">
    <source>
        <dbReference type="Proteomes" id="UP000091956"/>
    </source>
</evidence>
<organism evidence="2 3">
    <name type="scientific">Pseudogymnoascus verrucosus</name>
    <dbReference type="NCBI Taxonomy" id="342668"/>
    <lineage>
        <taxon>Eukaryota</taxon>
        <taxon>Fungi</taxon>
        <taxon>Dikarya</taxon>
        <taxon>Ascomycota</taxon>
        <taxon>Pezizomycotina</taxon>
        <taxon>Leotiomycetes</taxon>
        <taxon>Thelebolales</taxon>
        <taxon>Thelebolaceae</taxon>
        <taxon>Pseudogymnoascus</taxon>
    </lineage>
</organism>
<dbReference type="Pfam" id="PF08560">
    <property type="entry name" value="DUF1757"/>
    <property type="match status" value="1"/>
</dbReference>
<evidence type="ECO:0000313" key="2">
    <source>
        <dbReference type="EMBL" id="OBT95913.2"/>
    </source>
</evidence>
<accession>A0A1B8GJ90</accession>
<dbReference type="RefSeq" id="XP_018129646.2">
    <property type="nucleotide sequence ID" value="XM_018275541.2"/>
</dbReference>
<dbReference type="GeneID" id="28839473"/>
<dbReference type="InterPro" id="IPR013869">
    <property type="entry name" value="DUF1757"/>
</dbReference>
<reference evidence="3" key="2">
    <citation type="journal article" date="2018" name="Nat. Commun.">
        <title>Extreme sensitivity to ultraviolet light in the fungal pathogen causing white-nose syndrome of bats.</title>
        <authorList>
            <person name="Palmer J.M."/>
            <person name="Drees K.P."/>
            <person name="Foster J.T."/>
            <person name="Lindner D.L."/>
        </authorList>
    </citation>
    <scope>NUCLEOTIDE SEQUENCE [LARGE SCALE GENOMIC DNA]</scope>
    <source>
        <strain evidence="3">UAMH 10579</strain>
    </source>
</reference>
<dbReference type="Proteomes" id="UP000091956">
    <property type="component" value="Unassembled WGS sequence"/>
</dbReference>
<dbReference type="EMBL" id="KV460232">
    <property type="protein sequence ID" value="OBT95913.2"/>
    <property type="molecule type" value="Genomic_DNA"/>
</dbReference>
<reference evidence="2 3" key="1">
    <citation type="submission" date="2016-03" db="EMBL/GenBank/DDBJ databases">
        <title>Comparative genomics of Pseudogymnoascus destructans, the fungus causing white-nose syndrome of bats.</title>
        <authorList>
            <person name="Palmer J.M."/>
            <person name="Drees K.P."/>
            <person name="Foster J.T."/>
            <person name="Lindner D.L."/>
        </authorList>
    </citation>
    <scope>NUCLEOTIDE SEQUENCE [LARGE SCALE GENOMIC DNA]</scope>
    <source>
        <strain evidence="2 3">UAMH 10579</strain>
    </source>
</reference>
<sequence length="196" mass="21676">MPRGRRFRFRKHSAHTPSKHQDYLLSLHNTRMSQFLPHATYAEDQRYPYAILTGHVLYRGFATGALVGALAPFPIMLFRPLKYPLPLAVLRSAGMGTVVGTGVLALALAGRMYGREEIEWRDRSWRLLANKGQVEVDTWSGVGTVMGALVARGKGWRGRLGGAGLGNLVGVGGYLGWRYGLYGGKFNKGKWEEDAV</sequence>
<protein>
    <submittedName>
        <fullName evidence="2">Uncharacterized protein</fullName>
    </submittedName>
</protein>
<keyword evidence="1" id="KW-0472">Membrane</keyword>
<keyword evidence="1" id="KW-1133">Transmembrane helix</keyword>
<feature type="transmembrane region" description="Helical" evidence="1">
    <location>
        <begin position="56"/>
        <end position="77"/>
    </location>
</feature>
<evidence type="ECO:0000256" key="1">
    <source>
        <dbReference type="SAM" id="Phobius"/>
    </source>
</evidence>
<dbReference type="AlphaFoldDB" id="A0A1B8GJ90"/>
<feature type="transmembrane region" description="Helical" evidence="1">
    <location>
        <begin position="89"/>
        <end position="113"/>
    </location>
</feature>
<gene>
    <name evidence="2" type="ORF">VE01_06087</name>
</gene>
<keyword evidence="3" id="KW-1185">Reference proteome</keyword>
<proteinExistence type="predicted"/>
<keyword evidence="1" id="KW-0812">Transmembrane</keyword>
<name>A0A1B8GJ90_9PEZI</name>